<feature type="domain" description="Sulfatase-modifying factor enzyme-like" evidence="1">
    <location>
        <begin position="9"/>
        <end position="242"/>
    </location>
</feature>
<name>A0A381R3D9_9ZZZZ</name>
<dbReference type="AlphaFoldDB" id="A0A381R3D9"/>
<evidence type="ECO:0000313" key="3">
    <source>
        <dbReference type="EMBL" id="SVA06214.1"/>
    </source>
</evidence>
<dbReference type="Gene3D" id="3.90.1580.10">
    <property type="entry name" value="paralog of FGE (formylglycine-generating enzyme)"/>
    <property type="match status" value="1"/>
</dbReference>
<protein>
    <recommendedName>
        <fullName evidence="1">Sulfatase-modifying factor enzyme-like domain-containing protein</fullName>
    </recommendedName>
</protein>
<evidence type="ECO:0000313" key="2">
    <source>
        <dbReference type="EMBL" id="SUZ86265.1"/>
    </source>
</evidence>
<dbReference type="InterPro" id="IPR016187">
    <property type="entry name" value="CTDL_fold"/>
</dbReference>
<evidence type="ECO:0000259" key="1">
    <source>
        <dbReference type="Pfam" id="PF03781"/>
    </source>
</evidence>
<organism evidence="2">
    <name type="scientific">marine metagenome</name>
    <dbReference type="NCBI Taxonomy" id="408172"/>
    <lineage>
        <taxon>unclassified sequences</taxon>
        <taxon>metagenomes</taxon>
        <taxon>ecological metagenomes</taxon>
    </lineage>
</organism>
<dbReference type="SUPFAM" id="SSF56436">
    <property type="entry name" value="C-type lectin-like"/>
    <property type="match status" value="1"/>
</dbReference>
<reference evidence="2" key="1">
    <citation type="submission" date="2018-05" db="EMBL/GenBank/DDBJ databases">
        <authorList>
            <person name="Lanie J.A."/>
            <person name="Ng W.-L."/>
            <person name="Kazmierczak K.M."/>
            <person name="Andrzejewski T.M."/>
            <person name="Davidsen T.M."/>
            <person name="Wayne K.J."/>
            <person name="Tettelin H."/>
            <person name="Glass J.I."/>
            <person name="Rusch D."/>
            <person name="Podicherti R."/>
            <person name="Tsui H.-C.T."/>
            <person name="Winkler M.E."/>
        </authorList>
    </citation>
    <scope>NUCLEOTIDE SEQUENCE</scope>
</reference>
<dbReference type="InterPro" id="IPR005532">
    <property type="entry name" value="SUMF_dom"/>
</dbReference>
<sequence>MGGSDYSIAMIPIEGDVYHMGSPPDEPGRSTDEAPVRNVEVRDFWMSQMEISWDVYELFLYREIDNISQSKGNVDLEIDGISGATMPYVNINKPGYPVVNITQYAASQFCKWLTAKTGYYYRLPTEAEWEYACRAGTQGAYSFTKDDLFLDDIAWYKGNSDDHYQKSGLKKPNDFGLFDMHGNVAEWVLDHYNPEGYSSNLTFTRGAKLYPKVVRGGSFKDAPERLRSAARGFSGKAWKKQDPQSPKSLWWHTDAPHIGFRIVRPKSVPFRDQMEKYWIKPIKEY</sequence>
<gene>
    <name evidence="2" type="ORF">METZ01_LOCUS39119</name>
    <name evidence="3" type="ORF">METZ01_LOCUS59068</name>
</gene>
<dbReference type="PANTHER" id="PTHR23150">
    <property type="entry name" value="SULFATASE MODIFYING FACTOR 1, 2"/>
    <property type="match status" value="1"/>
</dbReference>
<dbReference type="InterPro" id="IPR051043">
    <property type="entry name" value="Sulfatase_Mod_Factor_Kinase"/>
</dbReference>
<dbReference type="Pfam" id="PF03781">
    <property type="entry name" value="FGE-sulfatase"/>
    <property type="match status" value="1"/>
</dbReference>
<dbReference type="PANTHER" id="PTHR23150:SF19">
    <property type="entry name" value="FORMYLGLYCINE-GENERATING ENZYME"/>
    <property type="match status" value="1"/>
</dbReference>
<dbReference type="GO" id="GO:0120147">
    <property type="term" value="F:formylglycine-generating oxidase activity"/>
    <property type="evidence" value="ECO:0007669"/>
    <property type="project" value="TreeGrafter"/>
</dbReference>
<proteinExistence type="predicted"/>
<dbReference type="EMBL" id="UINC01003424">
    <property type="protein sequence ID" value="SVA06214.1"/>
    <property type="molecule type" value="Genomic_DNA"/>
</dbReference>
<dbReference type="InterPro" id="IPR042095">
    <property type="entry name" value="SUMF_sf"/>
</dbReference>
<accession>A0A381R3D9</accession>
<dbReference type="EMBL" id="UINC01001672">
    <property type="protein sequence ID" value="SUZ86265.1"/>
    <property type="molecule type" value="Genomic_DNA"/>
</dbReference>